<dbReference type="Pfam" id="PF03572">
    <property type="entry name" value="Peptidase_S41"/>
    <property type="match status" value="1"/>
</dbReference>
<dbReference type="GO" id="GO:0004175">
    <property type="term" value="F:endopeptidase activity"/>
    <property type="evidence" value="ECO:0007669"/>
    <property type="project" value="TreeGrafter"/>
</dbReference>
<keyword evidence="3" id="KW-1185">Reference proteome</keyword>
<dbReference type="GO" id="GO:0007165">
    <property type="term" value="P:signal transduction"/>
    <property type="evidence" value="ECO:0007669"/>
    <property type="project" value="TreeGrafter"/>
</dbReference>
<dbReference type="InterPro" id="IPR029045">
    <property type="entry name" value="ClpP/crotonase-like_dom_sf"/>
</dbReference>
<dbReference type="GO" id="GO:0008236">
    <property type="term" value="F:serine-type peptidase activity"/>
    <property type="evidence" value="ECO:0007669"/>
    <property type="project" value="InterPro"/>
</dbReference>
<dbReference type="EMBL" id="CP063849">
    <property type="protein sequence ID" value="QOY89288.1"/>
    <property type="molecule type" value="Genomic_DNA"/>
</dbReference>
<dbReference type="InterPro" id="IPR005151">
    <property type="entry name" value="Tail-specific_protease"/>
</dbReference>
<dbReference type="PANTHER" id="PTHR32060:SF30">
    <property type="entry name" value="CARBOXY-TERMINAL PROCESSING PROTEASE CTPA"/>
    <property type="match status" value="1"/>
</dbReference>
<gene>
    <name evidence="2" type="ORF">IRI77_04845</name>
</gene>
<feature type="domain" description="Tail specific protease" evidence="1">
    <location>
        <begin position="356"/>
        <end position="530"/>
    </location>
</feature>
<evidence type="ECO:0000259" key="1">
    <source>
        <dbReference type="Pfam" id="PF03572"/>
    </source>
</evidence>
<evidence type="ECO:0000313" key="2">
    <source>
        <dbReference type="EMBL" id="QOY89288.1"/>
    </source>
</evidence>
<dbReference type="Gene3D" id="3.90.226.10">
    <property type="entry name" value="2-enoyl-CoA Hydratase, Chain A, domain 1"/>
    <property type="match status" value="1"/>
</dbReference>
<protein>
    <recommendedName>
        <fullName evidence="1">Tail specific protease domain-containing protein</fullName>
    </recommendedName>
</protein>
<dbReference type="RefSeq" id="WP_194450950.1">
    <property type="nucleotide sequence ID" value="NZ_CP063849.1"/>
</dbReference>
<evidence type="ECO:0000313" key="3">
    <source>
        <dbReference type="Proteomes" id="UP000593892"/>
    </source>
</evidence>
<dbReference type="KEGG" id="pfer:IRI77_04845"/>
<name>A0A7S7SLX0_PALFE</name>
<dbReference type="PANTHER" id="PTHR32060">
    <property type="entry name" value="TAIL-SPECIFIC PROTEASE"/>
    <property type="match status" value="1"/>
</dbReference>
<organism evidence="2 3">
    <name type="scientific">Paludibaculum fermentans</name>
    <dbReference type="NCBI Taxonomy" id="1473598"/>
    <lineage>
        <taxon>Bacteria</taxon>
        <taxon>Pseudomonadati</taxon>
        <taxon>Acidobacteriota</taxon>
        <taxon>Terriglobia</taxon>
        <taxon>Bryobacterales</taxon>
        <taxon>Bryobacteraceae</taxon>
        <taxon>Paludibaculum</taxon>
    </lineage>
</organism>
<dbReference type="SUPFAM" id="SSF52096">
    <property type="entry name" value="ClpP/crotonase"/>
    <property type="match status" value="1"/>
</dbReference>
<sequence>MVIEDARERTAAAIDSLRKSREIFRLPKLRVTDVPAFFAAAETPAHKLTLSEKLTIVDQALFVVDQLYAHLPFKRARYAVDPVQRLRLIRSRLSEDTAEVRFHSDMVAALSSLRDAHTFYGLPEPFRDAMAFLPFRLNFYFDENGQARFLVTKVLEQFGHPHFDRGAEVTFWNGMPVASAIDREAELDPSGNESAQFARALNRLTARSMTFSIPRDERWVTLEYRSALDPTKEMGIVLPWNVISGGGFELFAGSTGSSVYAPQLELDNYRKLFWCRYQLTVEQAAQGVVMQGPIYAGAVFQGSNPGSSDAGKAALDDAIFSRVPAVFEFQHTGGVDDEGKVKAGSLIDPAHPGKRFGYLLLKSFDGEADALVDEFQRILTLLNAKAPDGLILDVRSNPGGSIQAGERMLQMLTPRDIATAGFHFISTPMTQQIAAQLSGSLTQHASTLAEWQPWLQDLLDSVASGGILTSARQLTSIDVANSVGQVYQGPVLLLIDALSYSATDIFCGGFQDNEIGPVVGVDPNTGGGGANRWLHSEIVEKTAGLEGVPLVDLPRKSTLGLAIRRSSRVGARAGNPLEDTGVQADELYSQTRNDLLNLDADLMKFACGRLGSKPTCMLRIASVDVQPGHIALQIDAENLDRLEVVLDGLPQGAFAADRGLQTITVPMAGLPHRPRLLKVLGYILMENGLSAALAAAGIAAPAAQLRDAKLTLAASARQELT</sequence>
<accession>A0A7S7SLX0</accession>
<dbReference type="AlphaFoldDB" id="A0A7S7SLX0"/>
<dbReference type="Proteomes" id="UP000593892">
    <property type="component" value="Chromosome"/>
</dbReference>
<dbReference type="GO" id="GO:0030288">
    <property type="term" value="C:outer membrane-bounded periplasmic space"/>
    <property type="evidence" value="ECO:0007669"/>
    <property type="project" value="TreeGrafter"/>
</dbReference>
<reference evidence="2 3" key="1">
    <citation type="submission" date="2020-10" db="EMBL/GenBank/DDBJ databases">
        <title>Complete genome sequence of Paludibaculum fermentans P105T, a facultatively anaerobic acidobacterium capable of dissimilatory Fe(III) reduction.</title>
        <authorList>
            <person name="Dedysh S.N."/>
            <person name="Beletsky A.V."/>
            <person name="Kulichevskaya I.S."/>
            <person name="Mardanov A.V."/>
            <person name="Ravin N.V."/>
        </authorList>
    </citation>
    <scope>NUCLEOTIDE SEQUENCE [LARGE SCALE GENOMIC DNA]</scope>
    <source>
        <strain evidence="2 3">P105</strain>
    </source>
</reference>
<dbReference type="GO" id="GO:0006508">
    <property type="term" value="P:proteolysis"/>
    <property type="evidence" value="ECO:0007669"/>
    <property type="project" value="InterPro"/>
</dbReference>
<proteinExistence type="predicted"/>